<dbReference type="Gene3D" id="3.30.720.110">
    <property type="match status" value="1"/>
</dbReference>
<dbReference type="AlphaFoldDB" id="A0A1B1UGR2"/>
<dbReference type="EMBL" id="CP016428">
    <property type="protein sequence ID" value="ANW01936.1"/>
    <property type="molecule type" value="Genomic_DNA"/>
</dbReference>
<sequence>MNFGTTFVAADPDGHRLRAFVGMSMGRCGSSLIRQLKLRERRSRGWLVQRNKFAWSWIIAAGRYRIRMTAIIAAVSLA</sequence>
<evidence type="ECO:0000313" key="1">
    <source>
        <dbReference type="EMBL" id="ANW01936.1"/>
    </source>
</evidence>
<dbReference type="Proteomes" id="UP000092839">
    <property type="component" value="Chromosome"/>
</dbReference>
<accession>A0A1B1UGR2</accession>
<proteinExistence type="predicted"/>
<keyword evidence="2" id="KW-1185">Reference proteome</keyword>
<gene>
    <name evidence="1" type="ORF">LMTR13_18940</name>
</gene>
<organism evidence="1 2">
    <name type="scientific">Bradyrhizobium icense</name>
    <dbReference type="NCBI Taxonomy" id="1274631"/>
    <lineage>
        <taxon>Bacteria</taxon>
        <taxon>Pseudomonadati</taxon>
        <taxon>Pseudomonadota</taxon>
        <taxon>Alphaproteobacteria</taxon>
        <taxon>Hyphomicrobiales</taxon>
        <taxon>Nitrobacteraceae</taxon>
        <taxon>Bradyrhizobium</taxon>
    </lineage>
</organism>
<dbReference type="RefSeq" id="WP_065729152.1">
    <property type="nucleotide sequence ID" value="NZ_CP016428.1"/>
</dbReference>
<evidence type="ECO:0000313" key="2">
    <source>
        <dbReference type="Proteomes" id="UP000092839"/>
    </source>
</evidence>
<reference evidence="1 2" key="1">
    <citation type="submission" date="2016-07" db="EMBL/GenBank/DDBJ databases">
        <title>Complete genome sequence of Bradyrhizobium icense LMTR 13T, a potential inoculant strain isolated from lima bean (Phaseolus lunatus) in Peru.</title>
        <authorList>
            <person name="Ormeno-Orrillo E."/>
            <person name="Duran D."/>
            <person name="Rogel M.A."/>
            <person name="Rey L."/>
            <person name="Imperial J."/>
            <person name="Ruiz-Argueso T."/>
            <person name="Martinez-Romero E."/>
        </authorList>
    </citation>
    <scope>NUCLEOTIDE SEQUENCE [LARGE SCALE GENOMIC DNA]</scope>
    <source>
        <strain evidence="1 2">LMTR 13</strain>
    </source>
</reference>
<dbReference type="KEGG" id="bic:LMTR13_18940"/>
<protein>
    <submittedName>
        <fullName evidence="1">Uncharacterized protein</fullName>
    </submittedName>
</protein>
<name>A0A1B1UGR2_9BRAD</name>